<feature type="non-terminal residue" evidence="2">
    <location>
        <position position="70"/>
    </location>
</feature>
<sequence length="70" mass="7416">GLAASGVSSGGQRGARRLREDRPDPAGRREAAVAAVPLSAAKDILLDRKPLQRSWEHSFPFALPPPPPPP</sequence>
<dbReference type="AlphaFoldDB" id="A0A061S6Y3"/>
<organism evidence="2">
    <name type="scientific">Tetraselmis sp. GSL018</name>
    <dbReference type="NCBI Taxonomy" id="582737"/>
    <lineage>
        <taxon>Eukaryota</taxon>
        <taxon>Viridiplantae</taxon>
        <taxon>Chlorophyta</taxon>
        <taxon>core chlorophytes</taxon>
        <taxon>Chlorodendrophyceae</taxon>
        <taxon>Chlorodendrales</taxon>
        <taxon>Chlorodendraceae</taxon>
        <taxon>Tetraselmis</taxon>
    </lineage>
</organism>
<protein>
    <submittedName>
        <fullName evidence="2">Uncharacterized protein</fullName>
    </submittedName>
</protein>
<evidence type="ECO:0000313" key="2">
    <source>
        <dbReference type="EMBL" id="JAC80018.1"/>
    </source>
</evidence>
<dbReference type="EMBL" id="GBEZ01005266">
    <property type="protein sequence ID" value="JAC80018.1"/>
    <property type="molecule type" value="Transcribed_RNA"/>
</dbReference>
<gene>
    <name evidence="2" type="ORF">TSPGSL018_11250</name>
</gene>
<evidence type="ECO:0000256" key="1">
    <source>
        <dbReference type="SAM" id="MobiDB-lite"/>
    </source>
</evidence>
<name>A0A061S6Y3_9CHLO</name>
<proteinExistence type="predicted"/>
<feature type="compositionally biased region" description="Basic and acidic residues" evidence="1">
    <location>
        <begin position="17"/>
        <end position="31"/>
    </location>
</feature>
<accession>A0A061S6Y3</accession>
<feature type="non-terminal residue" evidence="2">
    <location>
        <position position="1"/>
    </location>
</feature>
<feature type="region of interest" description="Disordered" evidence="1">
    <location>
        <begin position="1"/>
        <end position="34"/>
    </location>
</feature>
<reference evidence="2" key="1">
    <citation type="submission" date="2014-05" db="EMBL/GenBank/DDBJ databases">
        <title>The transcriptome of the halophilic microalga Tetraselmis sp. GSL018 isolated from the Great Salt Lake, Utah.</title>
        <authorList>
            <person name="Jinkerson R.E."/>
            <person name="D'Adamo S."/>
            <person name="Posewitz M.C."/>
        </authorList>
    </citation>
    <scope>NUCLEOTIDE SEQUENCE</scope>
    <source>
        <strain evidence="2">GSL018</strain>
    </source>
</reference>